<gene>
    <name evidence="1" type="ORF">QXL92_31965</name>
</gene>
<organism evidence="1 2">
    <name type="scientific">Mycobacterium paragordonae</name>
    <dbReference type="NCBI Taxonomy" id="1389713"/>
    <lineage>
        <taxon>Bacteria</taxon>
        <taxon>Bacillati</taxon>
        <taxon>Actinomycetota</taxon>
        <taxon>Actinomycetes</taxon>
        <taxon>Mycobacteriales</taxon>
        <taxon>Mycobacteriaceae</taxon>
        <taxon>Mycobacterium</taxon>
    </lineage>
</organism>
<reference evidence="1" key="1">
    <citation type="submission" date="2023-06" db="EMBL/GenBank/DDBJ databases">
        <title>Identification of two novel mycobacterium reveal diversities and complexities of Mycobacterium gordonae clade.</title>
        <authorList>
            <person name="Matsumoto Y."/>
            <person name="Nakamura S."/>
            <person name="Motooka D."/>
            <person name="Fukushima K."/>
        </authorList>
    </citation>
    <scope>NUCLEOTIDE SEQUENCE</scope>
    <source>
        <strain evidence="1">TY812</strain>
    </source>
</reference>
<comment type="caution">
    <text evidence="1">The sequence shown here is derived from an EMBL/GenBank/DDBJ whole genome shotgun (WGS) entry which is preliminary data.</text>
</comment>
<name>A0AAJ1S8G4_9MYCO</name>
<dbReference type="Proteomes" id="UP001229081">
    <property type="component" value="Unassembled WGS sequence"/>
</dbReference>
<dbReference type="AlphaFoldDB" id="A0AAJ1S8G4"/>
<sequence>MTNIDPWTSSDHDPLSQVEQVTPKRITLQTISGERIAEYPDFVPGSAVCVLPSLVSNEFPVDRRIVDDSWTFVGRTRHAEYATIRHTRDGITVAIERDRLQPRP</sequence>
<accession>A0AAJ1S8G4</accession>
<evidence type="ECO:0000313" key="1">
    <source>
        <dbReference type="EMBL" id="MDP7739352.1"/>
    </source>
</evidence>
<proteinExistence type="predicted"/>
<evidence type="ECO:0000313" key="2">
    <source>
        <dbReference type="Proteomes" id="UP001229081"/>
    </source>
</evidence>
<dbReference type="EMBL" id="JAUFSA010000005">
    <property type="protein sequence ID" value="MDP7739352.1"/>
    <property type="molecule type" value="Genomic_DNA"/>
</dbReference>
<dbReference type="RefSeq" id="WP_306255854.1">
    <property type="nucleotide sequence ID" value="NZ_JAUFSA010000005.1"/>
</dbReference>
<protein>
    <submittedName>
        <fullName evidence="1">Uncharacterized protein</fullName>
    </submittedName>
</protein>